<keyword evidence="1" id="KW-0472">Membrane</keyword>
<accession>A0A8S5V5Y5</accession>
<keyword evidence="1" id="KW-1133">Transmembrane helix</keyword>
<keyword evidence="1" id="KW-0812">Transmembrane</keyword>
<protein>
    <submittedName>
        <fullName evidence="2">Uncharacterized protein</fullName>
    </submittedName>
</protein>
<evidence type="ECO:0000256" key="1">
    <source>
        <dbReference type="SAM" id="Phobius"/>
    </source>
</evidence>
<organism evidence="2">
    <name type="scientific">Inoviridae sp. ctDDr4</name>
    <dbReference type="NCBI Taxonomy" id="2825777"/>
    <lineage>
        <taxon>Viruses</taxon>
        <taxon>Monodnaviria</taxon>
        <taxon>Loebvirae</taxon>
        <taxon>Hofneiviricota</taxon>
        <taxon>Faserviricetes</taxon>
        <taxon>Tubulavirales</taxon>
        <taxon>Inoviridae</taxon>
    </lineage>
</organism>
<reference evidence="2" key="1">
    <citation type="journal article" date="2021" name="Proc. Natl. Acad. Sci. U.S.A.">
        <title>A Catalog of Tens of Thousands of Viruses from Human Metagenomes Reveals Hidden Associations with Chronic Diseases.</title>
        <authorList>
            <person name="Tisza M.J."/>
            <person name="Buck C.B."/>
        </authorList>
    </citation>
    <scope>NUCLEOTIDE SEQUENCE</scope>
    <source>
        <strain evidence="2">CtDDr4</strain>
    </source>
</reference>
<name>A0A8S5V5Y5_9VIRU</name>
<proteinExistence type="predicted"/>
<dbReference type="EMBL" id="BK016205">
    <property type="protein sequence ID" value="DAG02170.1"/>
    <property type="molecule type" value="Genomic_DNA"/>
</dbReference>
<sequence>MFEIAEKMLVQEIELIPSILVLSIIFDFLGSFFFGKN</sequence>
<evidence type="ECO:0000313" key="2">
    <source>
        <dbReference type="EMBL" id="DAG02170.1"/>
    </source>
</evidence>
<feature type="transmembrane region" description="Helical" evidence="1">
    <location>
        <begin position="15"/>
        <end position="35"/>
    </location>
</feature>